<dbReference type="InterPro" id="IPR013216">
    <property type="entry name" value="Methyltransf_11"/>
</dbReference>
<dbReference type="HOGENOM" id="CLU_049344_0_1_1"/>
<dbReference type="GO" id="GO:0008757">
    <property type="term" value="F:S-adenosylmethionine-dependent methyltransferase activity"/>
    <property type="evidence" value="ECO:0007669"/>
    <property type="project" value="InterPro"/>
</dbReference>
<dbReference type="Proteomes" id="UP000039046">
    <property type="component" value="Unassembled WGS sequence"/>
</dbReference>
<evidence type="ECO:0000313" key="6">
    <source>
        <dbReference type="Proteomes" id="UP000039046"/>
    </source>
</evidence>
<reference evidence="5 6" key="1">
    <citation type="journal article" date="2015" name="Genome Announc.">
        <title>Draft Genome Sequence and Gene Annotation of the Entomopathogenic Fungus Verticillium hemipterigenum.</title>
        <authorList>
            <person name="Horn F."/>
            <person name="Habel A."/>
            <person name="Scharf D.H."/>
            <person name="Dworschak J."/>
            <person name="Brakhage A.A."/>
            <person name="Guthke R."/>
            <person name="Hertweck C."/>
            <person name="Linde J."/>
        </authorList>
    </citation>
    <scope>NUCLEOTIDE SEQUENCE [LARGE SCALE GENOMIC DNA]</scope>
</reference>
<dbReference type="Pfam" id="PF08241">
    <property type="entry name" value="Methyltransf_11"/>
    <property type="match status" value="1"/>
</dbReference>
<dbReference type="GO" id="GO:0032259">
    <property type="term" value="P:methylation"/>
    <property type="evidence" value="ECO:0007669"/>
    <property type="project" value="UniProtKB-KW"/>
</dbReference>
<proteinExistence type="inferred from homology"/>
<evidence type="ECO:0000256" key="2">
    <source>
        <dbReference type="ARBA" id="ARBA00022603"/>
    </source>
</evidence>
<dbReference type="EMBL" id="CDHN01000007">
    <property type="protein sequence ID" value="CEJ94385.1"/>
    <property type="molecule type" value="Genomic_DNA"/>
</dbReference>
<organism evidence="5 6">
    <name type="scientific">[Torrubiella] hemipterigena</name>
    <dbReference type="NCBI Taxonomy" id="1531966"/>
    <lineage>
        <taxon>Eukaryota</taxon>
        <taxon>Fungi</taxon>
        <taxon>Dikarya</taxon>
        <taxon>Ascomycota</taxon>
        <taxon>Pezizomycotina</taxon>
        <taxon>Sordariomycetes</taxon>
        <taxon>Hypocreomycetidae</taxon>
        <taxon>Hypocreales</taxon>
        <taxon>Clavicipitaceae</taxon>
        <taxon>Clavicipitaceae incertae sedis</taxon>
        <taxon>'Torrubiella' clade</taxon>
    </lineage>
</organism>
<dbReference type="AlphaFoldDB" id="A0A0A1TQX2"/>
<dbReference type="SUPFAM" id="SSF53335">
    <property type="entry name" value="S-adenosyl-L-methionine-dependent methyltransferases"/>
    <property type="match status" value="1"/>
</dbReference>
<dbReference type="STRING" id="1531966.A0A0A1TQX2"/>
<evidence type="ECO:0000256" key="1">
    <source>
        <dbReference type="ARBA" id="ARBA00008361"/>
    </source>
</evidence>
<sequence length="320" mass="34797">MTTENNTKEQAIGFSENVDWQKYILFRPLYAPSFYSRIFQYHSSKASPPSPAAAPAPAATASSPSWDTAHDAGAGCGIVSGVLASKFNHVVVSDATASFVELAQELLVGKAGFPASKFVFKHARAEETDMAPGSVDLVTACECIHWMDTEAAVGAFGKQLKSGGTLAIAIYYIPSLGNPEAEKHWQSIWNKWVTLDTSPLYLRAYSTVNSGLESIGFPEDAWTDVKRVYTNTHGSLDVFRFSDEVGASQVRDGEGREFVEGDPAWTMQRDIAWLKGYTGTFVPQLPEEDVSEHWDAIDAALQGGTVTVEFPVVTILATKK</sequence>
<dbReference type="InterPro" id="IPR029063">
    <property type="entry name" value="SAM-dependent_MTases_sf"/>
</dbReference>
<feature type="domain" description="Methyltransferase type 11" evidence="4">
    <location>
        <begin position="71"/>
        <end position="168"/>
    </location>
</feature>
<protein>
    <recommendedName>
        <fullName evidence="4">Methyltransferase type 11 domain-containing protein</fullName>
    </recommendedName>
</protein>
<evidence type="ECO:0000259" key="4">
    <source>
        <dbReference type="Pfam" id="PF08241"/>
    </source>
</evidence>
<dbReference type="CDD" id="cd02440">
    <property type="entry name" value="AdoMet_MTases"/>
    <property type="match status" value="1"/>
</dbReference>
<name>A0A0A1TQX2_9HYPO</name>
<accession>A0A0A1TQX2</accession>
<dbReference type="PANTHER" id="PTHR44942">
    <property type="entry name" value="METHYLTRANSF_11 DOMAIN-CONTAINING PROTEIN"/>
    <property type="match status" value="1"/>
</dbReference>
<evidence type="ECO:0000256" key="3">
    <source>
        <dbReference type="ARBA" id="ARBA00022679"/>
    </source>
</evidence>
<dbReference type="InterPro" id="IPR051052">
    <property type="entry name" value="Diverse_substrate_MTase"/>
</dbReference>
<comment type="similarity">
    <text evidence="1">Belongs to the methyltransferase superfamily.</text>
</comment>
<evidence type="ECO:0000313" key="5">
    <source>
        <dbReference type="EMBL" id="CEJ94385.1"/>
    </source>
</evidence>
<gene>
    <name evidence="5" type="ORF">VHEMI09922</name>
</gene>
<keyword evidence="2" id="KW-0489">Methyltransferase</keyword>
<dbReference type="PANTHER" id="PTHR44942:SF4">
    <property type="entry name" value="METHYLTRANSFERASE TYPE 11 DOMAIN-CONTAINING PROTEIN"/>
    <property type="match status" value="1"/>
</dbReference>
<dbReference type="OrthoDB" id="10027013at2759"/>
<keyword evidence="3" id="KW-0808">Transferase</keyword>
<dbReference type="Gene3D" id="3.40.50.150">
    <property type="entry name" value="Vaccinia Virus protein VP39"/>
    <property type="match status" value="1"/>
</dbReference>
<keyword evidence="6" id="KW-1185">Reference proteome</keyword>